<proteinExistence type="predicted"/>
<comment type="caution">
    <text evidence="1">The sequence shown here is derived from an EMBL/GenBank/DDBJ whole genome shotgun (WGS) entry which is preliminary data.</text>
</comment>
<dbReference type="AlphaFoldDB" id="A0A8J6TP60"/>
<protein>
    <submittedName>
        <fullName evidence="1">Uncharacterized protein</fullName>
    </submittedName>
</protein>
<dbReference type="Gene3D" id="3.10.450.50">
    <property type="match status" value="1"/>
</dbReference>
<accession>A0A8J6TP60</accession>
<dbReference type="Proteomes" id="UP000605201">
    <property type="component" value="Unassembled WGS sequence"/>
</dbReference>
<dbReference type="EMBL" id="JACNIG010000401">
    <property type="protein sequence ID" value="MBC8434226.1"/>
    <property type="molecule type" value="Genomic_DNA"/>
</dbReference>
<organism evidence="1 2">
    <name type="scientific">Candidatus Desulfatibia vada</name>
    <dbReference type="NCBI Taxonomy" id="2841696"/>
    <lineage>
        <taxon>Bacteria</taxon>
        <taxon>Pseudomonadati</taxon>
        <taxon>Thermodesulfobacteriota</taxon>
        <taxon>Desulfobacteria</taxon>
        <taxon>Desulfobacterales</taxon>
        <taxon>Desulfobacterales incertae sedis</taxon>
        <taxon>Candidatus Desulfatibia</taxon>
    </lineage>
</organism>
<dbReference type="PROSITE" id="PS51257">
    <property type="entry name" value="PROKAR_LIPOPROTEIN"/>
    <property type="match status" value="1"/>
</dbReference>
<gene>
    <name evidence="1" type="ORF">H8D96_20140</name>
</gene>
<evidence type="ECO:0000313" key="1">
    <source>
        <dbReference type="EMBL" id="MBC8434226.1"/>
    </source>
</evidence>
<sequence>MAKMNKVAALILVLIVGSFVQVLFSFAGCKDTPGKAVAEFSKAYFKVDQSMAARICAERLTSGDVDLVDKHINLTAQKAKAQGFKTDFMKHNLYNIEIETLSQSAANAQVQIKGKSRVAINPVYPIVTKLFNLGATYEVDETINVVKEDGKWKVCGNFFSFPVN</sequence>
<name>A0A8J6TP60_9BACT</name>
<evidence type="ECO:0000313" key="2">
    <source>
        <dbReference type="Proteomes" id="UP000605201"/>
    </source>
</evidence>
<reference evidence="1 2" key="1">
    <citation type="submission" date="2020-08" db="EMBL/GenBank/DDBJ databases">
        <title>Bridging the membrane lipid divide: bacteria of the FCB group superphylum have the potential to synthesize archaeal ether lipids.</title>
        <authorList>
            <person name="Villanueva L."/>
            <person name="Von Meijenfeldt F.A.B."/>
            <person name="Westbye A.B."/>
            <person name="Yadav S."/>
            <person name="Hopmans E.C."/>
            <person name="Dutilh B.E."/>
            <person name="Sinninghe Damste J.S."/>
        </authorList>
    </citation>
    <scope>NUCLEOTIDE SEQUENCE [LARGE SCALE GENOMIC DNA]</scope>
    <source>
        <strain evidence="1">NIOZ-UU17</strain>
    </source>
</reference>